<evidence type="ECO:0000313" key="4">
    <source>
        <dbReference type="Proteomes" id="UP000518752"/>
    </source>
</evidence>
<protein>
    <recommendedName>
        <fullName evidence="5">Pali-domain-containing protein</fullName>
    </recommendedName>
</protein>
<keyword evidence="4" id="KW-1185">Reference proteome</keyword>
<dbReference type="OrthoDB" id="3365245at2759"/>
<name>A0A8H5GL08_9AGAR</name>
<dbReference type="InterPro" id="IPR009571">
    <property type="entry name" value="SUR7/Rim9-like_fungi"/>
</dbReference>
<feature type="transmembrane region" description="Helical" evidence="2">
    <location>
        <begin position="130"/>
        <end position="154"/>
    </location>
</feature>
<evidence type="ECO:0008006" key="5">
    <source>
        <dbReference type="Google" id="ProtNLM"/>
    </source>
</evidence>
<feature type="region of interest" description="Disordered" evidence="1">
    <location>
        <begin position="440"/>
        <end position="502"/>
    </location>
</feature>
<dbReference type="GO" id="GO:0005886">
    <property type="term" value="C:plasma membrane"/>
    <property type="evidence" value="ECO:0007669"/>
    <property type="project" value="InterPro"/>
</dbReference>
<dbReference type="Proteomes" id="UP000518752">
    <property type="component" value="Unassembled WGS sequence"/>
</dbReference>
<feature type="transmembrane region" description="Helical" evidence="2">
    <location>
        <begin position="12"/>
        <end position="31"/>
    </location>
</feature>
<feature type="transmembrane region" description="Helical" evidence="2">
    <location>
        <begin position="93"/>
        <end position="118"/>
    </location>
</feature>
<evidence type="ECO:0000256" key="1">
    <source>
        <dbReference type="SAM" id="MobiDB-lite"/>
    </source>
</evidence>
<dbReference type="GO" id="GO:0035838">
    <property type="term" value="C:growing cell tip"/>
    <property type="evidence" value="ECO:0007669"/>
    <property type="project" value="TreeGrafter"/>
</dbReference>
<sequence>MGIIRPATPGFIATLTATVLLAVVSFCVPYFKAVFFLKASVTGGTITFGTLGYCLELANGTVCSKPSIGYQLDINSLVGDHSSIQIPQVAVKWITYALVLHIVALALSAGSAVFGLLAHIREMSMTCCSTCVSGFAAAVAFLAFVFDLALFFIAKSRINAVGTASLGNAIWLTVAAWVLLLFSGCFYTLGRCCISNRGPRNKGWNNDHERGPSGIGGIGGAGGNGYNDYADQMRMDAVKAETDRKARQKEVGLPAFAEIQPLTARVDGDSIYSDPYQDTRPAPPSQPAYGQRTPHVGGYADGGYMQAPVGSRAIDEYYSPTRENYSTAAAYPPQPQPQRQLSSHTYAPSNYAPSIYDSNTTAPNQFLAPAFTHDRSATAASTGSQGYGHTGGGTTYHSAHEQYPSNYSQYEQPQADGYGHSHYYGASAVTNNYGADSYGANSVPPLPERSGSMPALPEHPSTSGFVPYSSGSPSPSHRPMPVAGMSNIPGPQRSISPQNYDAPPVYDAGVGVTGHWGKS</sequence>
<dbReference type="AlphaFoldDB" id="A0A8H5GL08"/>
<proteinExistence type="predicted"/>
<feature type="transmembrane region" description="Helical" evidence="2">
    <location>
        <begin position="169"/>
        <end position="190"/>
    </location>
</feature>
<accession>A0A8H5GL08</accession>
<dbReference type="PANTHER" id="PTHR28013">
    <property type="entry name" value="PROTEIN DCV1-RELATED"/>
    <property type="match status" value="1"/>
</dbReference>
<gene>
    <name evidence="3" type="ORF">D9757_010833</name>
</gene>
<keyword evidence="2" id="KW-0472">Membrane</keyword>
<organism evidence="3 4">
    <name type="scientific">Collybiopsis confluens</name>
    <dbReference type="NCBI Taxonomy" id="2823264"/>
    <lineage>
        <taxon>Eukaryota</taxon>
        <taxon>Fungi</taxon>
        <taxon>Dikarya</taxon>
        <taxon>Basidiomycota</taxon>
        <taxon>Agaricomycotina</taxon>
        <taxon>Agaricomycetes</taxon>
        <taxon>Agaricomycetidae</taxon>
        <taxon>Agaricales</taxon>
        <taxon>Marasmiineae</taxon>
        <taxon>Omphalotaceae</taxon>
        <taxon>Collybiopsis</taxon>
    </lineage>
</organism>
<feature type="region of interest" description="Disordered" evidence="1">
    <location>
        <begin position="326"/>
        <end position="347"/>
    </location>
</feature>
<evidence type="ECO:0000256" key="2">
    <source>
        <dbReference type="SAM" id="Phobius"/>
    </source>
</evidence>
<dbReference type="InterPro" id="IPR051380">
    <property type="entry name" value="pH-response_reg_palI/RIM9"/>
</dbReference>
<reference evidence="3 4" key="1">
    <citation type="journal article" date="2020" name="ISME J.">
        <title>Uncovering the hidden diversity of litter-decomposition mechanisms in mushroom-forming fungi.</title>
        <authorList>
            <person name="Floudas D."/>
            <person name="Bentzer J."/>
            <person name="Ahren D."/>
            <person name="Johansson T."/>
            <person name="Persson P."/>
            <person name="Tunlid A."/>
        </authorList>
    </citation>
    <scope>NUCLEOTIDE SEQUENCE [LARGE SCALE GENOMIC DNA]</scope>
    <source>
        <strain evidence="3 4">CBS 406.79</strain>
    </source>
</reference>
<keyword evidence="2" id="KW-0812">Transmembrane</keyword>
<evidence type="ECO:0000313" key="3">
    <source>
        <dbReference type="EMBL" id="KAF5366943.1"/>
    </source>
</evidence>
<dbReference type="EMBL" id="JAACJN010000146">
    <property type="protein sequence ID" value="KAF5366943.1"/>
    <property type="molecule type" value="Genomic_DNA"/>
</dbReference>
<dbReference type="GO" id="GO:0032153">
    <property type="term" value="C:cell division site"/>
    <property type="evidence" value="ECO:0007669"/>
    <property type="project" value="TreeGrafter"/>
</dbReference>
<dbReference type="Pfam" id="PF06687">
    <property type="entry name" value="SUR7"/>
    <property type="match status" value="1"/>
</dbReference>
<keyword evidence="2" id="KW-1133">Transmembrane helix</keyword>
<feature type="compositionally biased region" description="Polar residues" evidence="1">
    <location>
        <begin position="460"/>
        <end position="475"/>
    </location>
</feature>
<comment type="caution">
    <text evidence="3">The sequence shown here is derived from an EMBL/GenBank/DDBJ whole genome shotgun (WGS) entry which is preliminary data.</text>
</comment>
<dbReference type="PANTHER" id="PTHR28013:SF4">
    <property type="entry name" value="MARVEL DOMAIN-CONTAINING PROTEIN"/>
    <property type="match status" value="1"/>
</dbReference>